<keyword evidence="1" id="KW-0175">Coiled coil</keyword>
<evidence type="ECO:0000256" key="1">
    <source>
        <dbReference type="SAM" id="Coils"/>
    </source>
</evidence>
<dbReference type="EMBL" id="JBCGCU010000004">
    <property type="protein sequence ID" value="MEM0514885.1"/>
    <property type="molecule type" value="Genomic_DNA"/>
</dbReference>
<organism evidence="3 4">
    <name type="scientific">Pseudoalteromonas qingdaonensis</name>
    <dbReference type="NCBI Taxonomy" id="3131913"/>
    <lineage>
        <taxon>Bacteria</taxon>
        <taxon>Pseudomonadati</taxon>
        <taxon>Pseudomonadota</taxon>
        <taxon>Gammaproteobacteria</taxon>
        <taxon>Alteromonadales</taxon>
        <taxon>Pseudoalteromonadaceae</taxon>
        <taxon>Pseudoalteromonas</taxon>
    </lineage>
</organism>
<feature type="chain" id="PRO_5045138056" evidence="2">
    <location>
        <begin position="24"/>
        <end position="188"/>
    </location>
</feature>
<evidence type="ECO:0000256" key="2">
    <source>
        <dbReference type="SAM" id="SignalP"/>
    </source>
</evidence>
<keyword evidence="4" id="KW-1185">Reference proteome</keyword>
<dbReference type="Proteomes" id="UP001447008">
    <property type="component" value="Unassembled WGS sequence"/>
</dbReference>
<name>A0ABU9MV26_9GAMM</name>
<accession>A0ABU9MV26</accession>
<dbReference type="RefSeq" id="WP_342677063.1">
    <property type="nucleotide sequence ID" value="NZ_JBCGCU010000004.1"/>
</dbReference>
<proteinExistence type="predicted"/>
<reference evidence="3 4" key="1">
    <citation type="submission" date="2024-03" db="EMBL/GenBank/DDBJ databases">
        <title>Pseudoalteromonas qingdaonensis sp. nov., isolated from the intestines of marine benthic organisms.</title>
        <authorList>
            <person name="Lin X."/>
            <person name="Fang S."/>
            <person name="Hu X."/>
        </authorList>
    </citation>
    <scope>NUCLEOTIDE SEQUENCE [LARGE SCALE GENOMIC DNA]</scope>
    <source>
        <strain evidence="3 4">YIC-827</strain>
    </source>
</reference>
<protein>
    <submittedName>
        <fullName evidence="3">DUF2799 domain-containing protein</fullName>
    </submittedName>
</protein>
<dbReference type="PROSITE" id="PS51257">
    <property type="entry name" value="PROKAR_LIPOPROTEIN"/>
    <property type="match status" value="1"/>
</dbReference>
<feature type="coiled-coil region" evidence="1">
    <location>
        <begin position="145"/>
        <end position="172"/>
    </location>
</feature>
<keyword evidence="2" id="KW-0732">Signal</keyword>
<dbReference type="InterPro" id="IPR021242">
    <property type="entry name" value="DUF2799"/>
</dbReference>
<evidence type="ECO:0000313" key="4">
    <source>
        <dbReference type="Proteomes" id="UP001447008"/>
    </source>
</evidence>
<comment type="caution">
    <text evidence="3">The sequence shown here is derived from an EMBL/GenBank/DDBJ whole genome shotgun (WGS) entry which is preliminary data.</text>
</comment>
<feature type="signal peptide" evidence="2">
    <location>
        <begin position="1"/>
        <end position="23"/>
    </location>
</feature>
<gene>
    <name evidence="3" type="ORF">WCN91_05500</name>
</gene>
<dbReference type="Pfam" id="PF10973">
    <property type="entry name" value="DUF2799"/>
    <property type="match status" value="1"/>
</dbReference>
<evidence type="ECO:0000313" key="3">
    <source>
        <dbReference type="EMBL" id="MEM0514885.1"/>
    </source>
</evidence>
<sequence length="188" mass="22359">MALIRSGLIIMMLALLSACSSISQQQCERGDWFDIGFDHGQQGRTLAKGKNIIYDCLEYGVRPTLQDYKRGHQEGLKDYCEPENAFTQGLNGRDYNPICQSEEFRLAWQQGNDRYVVNRHRNEISSRLNEIDDELKRIHWQLHSEELTRDQRRELKHRRHRLEHEQDDLRRERALLPILDNKLELHIH</sequence>